<comment type="caution">
    <text evidence="1">The sequence shown here is derived from an EMBL/GenBank/DDBJ whole genome shotgun (WGS) entry which is preliminary data.</text>
</comment>
<proteinExistence type="predicted"/>
<dbReference type="Proteomes" id="UP000015001">
    <property type="component" value="Unassembled WGS sequence"/>
</dbReference>
<organism evidence="1 2">
    <name type="scientific">Streptomyces afghaniensis 772</name>
    <dbReference type="NCBI Taxonomy" id="1283301"/>
    <lineage>
        <taxon>Bacteria</taxon>
        <taxon>Bacillati</taxon>
        <taxon>Actinomycetota</taxon>
        <taxon>Actinomycetes</taxon>
        <taxon>Kitasatosporales</taxon>
        <taxon>Streptomycetaceae</taxon>
        <taxon>Streptomyces</taxon>
    </lineage>
</organism>
<dbReference type="HOGENOM" id="CLU_3173487_0_0_11"/>
<keyword evidence="2" id="KW-1185">Reference proteome</keyword>
<dbReference type="AlphaFoldDB" id="S4ND09"/>
<evidence type="ECO:0000313" key="2">
    <source>
        <dbReference type="Proteomes" id="UP000015001"/>
    </source>
</evidence>
<accession>S4ND09</accession>
<reference evidence="1 2" key="1">
    <citation type="submission" date="2013-02" db="EMBL/GenBank/DDBJ databases">
        <title>Draft Genome Sequence of Streptomyces afghaniensis, Which Produces Compounds of the Julimycin B-Complex.</title>
        <authorList>
            <person name="Gruening B.A."/>
            <person name="Praeg A."/>
            <person name="Erxleben A."/>
            <person name="Guenther S."/>
            <person name="Fiedler H.-P."/>
            <person name="Goodfellow M."/>
            <person name="Mueller M."/>
        </authorList>
    </citation>
    <scope>NUCLEOTIDE SEQUENCE [LARGE SCALE GENOMIC DNA]</scope>
    <source>
        <strain evidence="1 2">772</strain>
    </source>
</reference>
<protein>
    <submittedName>
        <fullName evidence="1">Uncharacterized protein</fullName>
    </submittedName>
</protein>
<evidence type="ECO:0000313" key="1">
    <source>
        <dbReference type="EMBL" id="EPJ36129.1"/>
    </source>
</evidence>
<dbReference type="PATRIC" id="fig|1283301.3.peg.6762"/>
<dbReference type="EMBL" id="AOPY01001581">
    <property type="protein sequence ID" value="EPJ36129.1"/>
    <property type="molecule type" value="Genomic_DNA"/>
</dbReference>
<name>S4ND09_9ACTN</name>
<sequence length="47" mass="4943">MGAVDLHAKAAAVTVLIVEFHLTVARHCLSDPHEVLVLSLVAVDPPS</sequence>
<gene>
    <name evidence="1" type="ORF">STAFG_6809</name>
</gene>